<dbReference type="InterPro" id="IPR007630">
    <property type="entry name" value="RNA_pol_sigma70_r4"/>
</dbReference>
<dbReference type="Pfam" id="PF04545">
    <property type="entry name" value="Sigma70_r4"/>
    <property type="match status" value="1"/>
</dbReference>
<proteinExistence type="predicted"/>
<dbReference type="SUPFAM" id="SSF88659">
    <property type="entry name" value="Sigma3 and sigma4 domains of RNA polymerase sigma factors"/>
    <property type="match status" value="2"/>
</dbReference>
<keyword evidence="2" id="KW-0731">Sigma factor</keyword>
<evidence type="ECO:0000313" key="6">
    <source>
        <dbReference type="EMBL" id="SEB29457.1"/>
    </source>
</evidence>
<keyword evidence="1" id="KW-0805">Transcription regulation</keyword>
<dbReference type="EMBL" id="FNTD01000001">
    <property type="protein sequence ID" value="SEB29457.1"/>
    <property type="molecule type" value="Genomic_DNA"/>
</dbReference>
<evidence type="ECO:0000313" key="7">
    <source>
        <dbReference type="Proteomes" id="UP000182375"/>
    </source>
</evidence>
<protein>
    <submittedName>
        <fullName evidence="6">RNA polymerase sigma factor, sigma-70 family</fullName>
    </submittedName>
</protein>
<dbReference type="PANTHER" id="PTHR43133">
    <property type="entry name" value="RNA POLYMERASE ECF-TYPE SIGMA FACTO"/>
    <property type="match status" value="1"/>
</dbReference>
<gene>
    <name evidence="6" type="ORF">SAMN04490357_0005</name>
</gene>
<dbReference type="InterPro" id="IPR013324">
    <property type="entry name" value="RNA_pol_sigma_r3/r4-like"/>
</dbReference>
<feature type="domain" description="RNA polymerase sigma-70 region 4" evidence="5">
    <location>
        <begin position="239"/>
        <end position="287"/>
    </location>
</feature>
<sequence>MSIVAERPVIPQVAGRADVGERADVAVSAGLAEEIERQEQEDDARGFEPEPEPQERVRVRDRSGERSRAERDRVRPAVTAGVPENALLTSSYTEPVRVSLRAVADEPLSAQDAVLVGELFALHAKRLVRYVWLRLDRFGDGPLAEDLAQEVWLGVSRPGGLELLREVEPQDAFGILAGRAKWMIARHFRLRSNRDERLVRVADGDDSADAALERTAHRAPAAVPAEPVAGELPAHWQEALELLEPKLREIVHLRFELAMSYRAIGARLELSQCAVTKRLKRAIAQLRPVASGGEVAVPVKSDPFPDGWETVVDVLPEVWRAIVRLRAEGLTNSQIAARVGRSPVTVSNVTAQSVRRLVEALRAAGRDAELPKRPAVSEPPEGWEAVADRLPELHRAVVALRAQGVPTAEVAARLGLKSDSYIRALWREGCARLHAAVQA</sequence>
<evidence type="ECO:0000256" key="3">
    <source>
        <dbReference type="ARBA" id="ARBA00023163"/>
    </source>
</evidence>
<dbReference type="InterPro" id="IPR036388">
    <property type="entry name" value="WH-like_DNA-bd_sf"/>
</dbReference>
<dbReference type="CDD" id="cd06171">
    <property type="entry name" value="Sigma70_r4"/>
    <property type="match status" value="1"/>
</dbReference>
<evidence type="ECO:0000259" key="5">
    <source>
        <dbReference type="Pfam" id="PF04545"/>
    </source>
</evidence>
<accession>A0A1H4I5V5</accession>
<dbReference type="Proteomes" id="UP000182375">
    <property type="component" value="Unassembled WGS sequence"/>
</dbReference>
<keyword evidence="3" id="KW-0804">Transcription</keyword>
<dbReference type="Gene3D" id="1.10.10.10">
    <property type="entry name" value="Winged helix-like DNA-binding domain superfamily/Winged helix DNA-binding domain"/>
    <property type="match status" value="2"/>
</dbReference>
<dbReference type="GeneID" id="95509343"/>
<dbReference type="InterPro" id="IPR039425">
    <property type="entry name" value="RNA_pol_sigma-70-like"/>
</dbReference>
<dbReference type="AlphaFoldDB" id="A0A1H4I5V5"/>
<dbReference type="PANTHER" id="PTHR43133:SF62">
    <property type="entry name" value="RNA POLYMERASE SIGMA FACTOR SIGZ"/>
    <property type="match status" value="1"/>
</dbReference>
<feature type="compositionally biased region" description="Basic and acidic residues" evidence="4">
    <location>
        <begin position="34"/>
        <end position="75"/>
    </location>
</feature>
<dbReference type="GO" id="GO:0016987">
    <property type="term" value="F:sigma factor activity"/>
    <property type="evidence" value="ECO:0007669"/>
    <property type="project" value="UniProtKB-KW"/>
</dbReference>
<name>A0A1H4I5V5_9ACTN</name>
<dbReference type="InterPro" id="IPR014284">
    <property type="entry name" value="RNA_pol_sigma-70_dom"/>
</dbReference>
<evidence type="ECO:0000256" key="1">
    <source>
        <dbReference type="ARBA" id="ARBA00023015"/>
    </source>
</evidence>
<feature type="region of interest" description="Disordered" evidence="4">
    <location>
        <begin position="31"/>
        <end position="76"/>
    </location>
</feature>
<dbReference type="GO" id="GO:0006352">
    <property type="term" value="P:DNA-templated transcription initiation"/>
    <property type="evidence" value="ECO:0007669"/>
    <property type="project" value="InterPro"/>
</dbReference>
<evidence type="ECO:0000256" key="2">
    <source>
        <dbReference type="ARBA" id="ARBA00023082"/>
    </source>
</evidence>
<organism evidence="6 7">
    <name type="scientific">Streptomyces misionensis</name>
    <dbReference type="NCBI Taxonomy" id="67331"/>
    <lineage>
        <taxon>Bacteria</taxon>
        <taxon>Bacillati</taxon>
        <taxon>Actinomycetota</taxon>
        <taxon>Actinomycetes</taxon>
        <taxon>Kitasatosporales</taxon>
        <taxon>Streptomycetaceae</taxon>
        <taxon>Streptomyces</taxon>
    </lineage>
</organism>
<dbReference type="RefSeq" id="WP_143060377.1">
    <property type="nucleotide sequence ID" value="NZ_FNTD01000001.1"/>
</dbReference>
<reference evidence="6 7" key="1">
    <citation type="submission" date="2016-10" db="EMBL/GenBank/DDBJ databases">
        <authorList>
            <person name="de Groot N.N."/>
        </authorList>
    </citation>
    <scope>NUCLEOTIDE SEQUENCE [LARGE SCALE GENOMIC DNA]</scope>
    <source>
        <strain evidence="6 7">DSM 40306</strain>
    </source>
</reference>
<dbReference type="NCBIfam" id="TIGR02937">
    <property type="entry name" value="sigma70-ECF"/>
    <property type="match status" value="1"/>
</dbReference>
<evidence type="ECO:0000256" key="4">
    <source>
        <dbReference type="SAM" id="MobiDB-lite"/>
    </source>
</evidence>
<dbReference type="STRING" id="67331.SAMN04490357_0005"/>